<keyword evidence="3 6" id="KW-0547">Nucleotide-binding</keyword>
<feature type="binding site" evidence="7">
    <location>
        <position position="196"/>
    </location>
    <ligand>
        <name>Mg(2+)</name>
        <dbReference type="ChEBI" id="CHEBI:18420"/>
    </ligand>
</feature>
<dbReference type="FunFam" id="3.40.50.300:FF:000832">
    <property type="entry name" value="ADP-ribosylation factor 6"/>
    <property type="match status" value="1"/>
</dbReference>
<dbReference type="InterPro" id="IPR027417">
    <property type="entry name" value="P-loop_NTPase"/>
</dbReference>
<dbReference type="EMBL" id="CVQH01025972">
    <property type="protein sequence ID" value="CRK39835.1"/>
    <property type="molecule type" value="Genomic_DNA"/>
</dbReference>
<dbReference type="SMART" id="SM00178">
    <property type="entry name" value="SAR"/>
    <property type="match status" value="1"/>
</dbReference>
<keyword evidence="7" id="KW-0479">Metal-binding</keyword>
<protein>
    <recommendedName>
        <fullName evidence="11">ADP-ribosylation factor 6</fullName>
    </recommendedName>
</protein>
<keyword evidence="2" id="KW-0519">Myristate</keyword>
<dbReference type="Pfam" id="PF00025">
    <property type="entry name" value="Arf"/>
    <property type="match status" value="1"/>
</dbReference>
<evidence type="ECO:0000256" key="3">
    <source>
        <dbReference type="ARBA" id="ARBA00022741"/>
    </source>
</evidence>
<evidence type="ECO:0000256" key="5">
    <source>
        <dbReference type="ARBA" id="ARBA00023288"/>
    </source>
</evidence>
<keyword evidence="10" id="KW-1185">Reference proteome</keyword>
<dbReference type="InterPro" id="IPR005225">
    <property type="entry name" value="Small_GTP-bd"/>
</dbReference>
<name>A0A0G4N0K2_VERLO</name>
<dbReference type="STRING" id="100787.A0A0G4N0K2"/>
<proteinExistence type="inferred from homology"/>
<dbReference type="SUPFAM" id="SSF52540">
    <property type="entry name" value="P-loop containing nucleoside triphosphate hydrolases"/>
    <property type="match status" value="1"/>
</dbReference>
<evidence type="ECO:0000256" key="6">
    <source>
        <dbReference type="PIRSR" id="PIRSR606689-1"/>
    </source>
</evidence>
<dbReference type="PRINTS" id="PR00328">
    <property type="entry name" value="SAR1GTPBP"/>
</dbReference>
<keyword evidence="7" id="KW-0460">Magnesium</keyword>
<feature type="region of interest" description="Disordered" evidence="8">
    <location>
        <begin position="121"/>
        <end position="167"/>
    </location>
</feature>
<dbReference type="Gene3D" id="3.40.50.300">
    <property type="entry name" value="P-loop containing nucleotide triphosphate hydrolases"/>
    <property type="match status" value="1"/>
</dbReference>
<dbReference type="InterPro" id="IPR041838">
    <property type="entry name" value="Arf6"/>
</dbReference>
<feature type="binding site" evidence="7">
    <location>
        <position position="213"/>
    </location>
    <ligand>
        <name>Mg(2+)</name>
        <dbReference type="ChEBI" id="CHEBI:18420"/>
    </ligand>
</feature>
<evidence type="ECO:0000256" key="7">
    <source>
        <dbReference type="PIRSR" id="PIRSR606689-2"/>
    </source>
</evidence>
<dbReference type="GO" id="GO:0003924">
    <property type="term" value="F:GTPase activity"/>
    <property type="evidence" value="ECO:0007669"/>
    <property type="project" value="InterPro"/>
</dbReference>
<dbReference type="GO" id="GO:0005525">
    <property type="term" value="F:GTP binding"/>
    <property type="evidence" value="ECO:0007669"/>
    <property type="project" value="UniProtKB-KW"/>
</dbReference>
<dbReference type="PANTHER" id="PTHR11711">
    <property type="entry name" value="ADP RIBOSYLATION FACTOR-RELATED"/>
    <property type="match status" value="1"/>
</dbReference>
<feature type="binding site" evidence="6">
    <location>
        <position position="235"/>
    </location>
    <ligand>
        <name>GTP</name>
        <dbReference type="ChEBI" id="CHEBI:37565"/>
    </ligand>
</feature>
<feature type="binding site" evidence="6">
    <location>
        <begin position="291"/>
        <end position="294"/>
    </location>
    <ligand>
        <name>GTP</name>
        <dbReference type="ChEBI" id="CHEBI:37565"/>
    </ligand>
</feature>
<dbReference type="SMART" id="SM00177">
    <property type="entry name" value="ARF"/>
    <property type="match status" value="1"/>
</dbReference>
<accession>A0A0G4N0K2</accession>
<sequence length="351" mass="39227">MPTPPCLTLQTPDANPTRVLRRRWEGKDVPSPVPSPKFRNTHTTTWDSPRCPSSSPPPTPHQSLFLLLLLLVLLRPSPLQAAALRDRQPDPPSLFVPSLKGAASYRSIVTVSSPFWLSGPRRKLHARPRQPDSRTLIVPRDRPTYPDTYTNTHPAQSPTPTRPPTMGGQLSKMMGKIFGSKEMRLLMLGLDAAGKTTILYKLKLGQDVTTIPTVGFNVETVTYKNVKFNVWDVGGQDKIRPLWRHYFSGTQGLIFVIDSSDRARIEEARSELHRIINDREMKDSLLLVFANKQDINDAMKPQEVTEALQLSKLKDKVWYVVPSCATTGEGLLEGLAWLSNNVKAPSTPAKK</sequence>
<feature type="binding site" evidence="6">
    <location>
        <begin position="189"/>
        <end position="196"/>
    </location>
    <ligand>
        <name>GTP</name>
        <dbReference type="ChEBI" id="CHEBI:37565"/>
    </ligand>
</feature>
<dbReference type="CDD" id="cd04149">
    <property type="entry name" value="Arf6"/>
    <property type="match status" value="1"/>
</dbReference>
<comment type="similarity">
    <text evidence="1">Belongs to the small GTPase superfamily. Arf family.</text>
</comment>
<dbReference type="AlphaFoldDB" id="A0A0G4N0K2"/>
<dbReference type="GO" id="GO:0046872">
    <property type="term" value="F:metal ion binding"/>
    <property type="evidence" value="ECO:0007669"/>
    <property type="project" value="UniProtKB-KW"/>
</dbReference>
<keyword evidence="4 6" id="KW-0342">GTP-binding</keyword>
<evidence type="ECO:0000256" key="4">
    <source>
        <dbReference type="ARBA" id="ARBA00023134"/>
    </source>
</evidence>
<keyword evidence="5" id="KW-0449">Lipoprotein</keyword>
<evidence type="ECO:0008006" key="11">
    <source>
        <dbReference type="Google" id="ProtNLM"/>
    </source>
</evidence>
<evidence type="ECO:0000256" key="2">
    <source>
        <dbReference type="ARBA" id="ARBA00022707"/>
    </source>
</evidence>
<evidence type="ECO:0000313" key="10">
    <source>
        <dbReference type="Proteomes" id="UP000044602"/>
    </source>
</evidence>
<gene>
    <name evidence="9" type="ORF">BN1708_008055</name>
</gene>
<reference evidence="9 10" key="1">
    <citation type="submission" date="2015-05" db="EMBL/GenBank/DDBJ databases">
        <authorList>
            <person name="Wang D.B."/>
            <person name="Wang M."/>
        </authorList>
    </citation>
    <scope>NUCLEOTIDE SEQUENCE [LARGE SCALE GENOMIC DNA]</scope>
    <source>
        <strain evidence="9">VL1</strain>
    </source>
</reference>
<dbReference type="InterPro" id="IPR006689">
    <property type="entry name" value="Small_GTPase_ARF/SAR"/>
</dbReference>
<feature type="compositionally biased region" description="Polar residues" evidence="8">
    <location>
        <begin position="147"/>
        <end position="159"/>
    </location>
</feature>
<evidence type="ECO:0000256" key="8">
    <source>
        <dbReference type="SAM" id="MobiDB-lite"/>
    </source>
</evidence>
<evidence type="ECO:0000256" key="1">
    <source>
        <dbReference type="ARBA" id="ARBA00010290"/>
    </source>
</evidence>
<dbReference type="PROSITE" id="PS51417">
    <property type="entry name" value="ARF"/>
    <property type="match status" value="1"/>
</dbReference>
<evidence type="ECO:0000313" key="9">
    <source>
        <dbReference type="EMBL" id="CRK39835.1"/>
    </source>
</evidence>
<dbReference type="InterPro" id="IPR024156">
    <property type="entry name" value="Small_GTPase_ARF"/>
</dbReference>
<dbReference type="Proteomes" id="UP000044602">
    <property type="component" value="Unassembled WGS sequence"/>
</dbReference>
<feature type="region of interest" description="Disordered" evidence="8">
    <location>
        <begin position="24"/>
        <end position="59"/>
    </location>
</feature>
<dbReference type="NCBIfam" id="TIGR00231">
    <property type="entry name" value="small_GTP"/>
    <property type="match status" value="1"/>
</dbReference>
<organism evidence="9 10">
    <name type="scientific">Verticillium longisporum</name>
    <name type="common">Verticillium dahliae var. longisporum</name>
    <dbReference type="NCBI Taxonomy" id="100787"/>
    <lineage>
        <taxon>Eukaryota</taxon>
        <taxon>Fungi</taxon>
        <taxon>Dikarya</taxon>
        <taxon>Ascomycota</taxon>
        <taxon>Pezizomycotina</taxon>
        <taxon>Sordariomycetes</taxon>
        <taxon>Hypocreomycetidae</taxon>
        <taxon>Glomerellales</taxon>
        <taxon>Plectosphaerellaceae</taxon>
        <taxon>Verticillium</taxon>
    </lineage>
</organism>